<protein>
    <submittedName>
        <fullName evidence="1">Uncharacterized protein</fullName>
    </submittedName>
</protein>
<dbReference type="Proteomes" id="UP000030528">
    <property type="component" value="Unassembled WGS sequence"/>
</dbReference>
<organism evidence="1 2">
    <name type="scientific">Pontibacillus halophilus JSM 076056 = DSM 19796</name>
    <dbReference type="NCBI Taxonomy" id="1385510"/>
    <lineage>
        <taxon>Bacteria</taxon>
        <taxon>Bacillati</taxon>
        <taxon>Bacillota</taxon>
        <taxon>Bacilli</taxon>
        <taxon>Bacillales</taxon>
        <taxon>Bacillaceae</taxon>
        <taxon>Pontibacillus</taxon>
    </lineage>
</organism>
<proteinExistence type="predicted"/>
<sequence length="42" mass="4631">MMAAINDPNPIINIKASYIVMAFTPFRHEGLAYGKAILQIVP</sequence>
<gene>
    <name evidence="1" type="ORF">N781_03785</name>
</gene>
<comment type="caution">
    <text evidence="1">The sequence shown here is derived from an EMBL/GenBank/DDBJ whole genome shotgun (WGS) entry which is preliminary data.</text>
</comment>
<evidence type="ECO:0000313" key="1">
    <source>
        <dbReference type="EMBL" id="KGX91681.1"/>
    </source>
</evidence>
<dbReference type="AlphaFoldDB" id="A0A0A5GEN8"/>
<accession>A0A0A5GEN8</accession>
<reference evidence="1 2" key="1">
    <citation type="submission" date="2013-08" db="EMBL/GenBank/DDBJ databases">
        <authorList>
            <person name="Huang J."/>
            <person name="Wang G."/>
        </authorList>
    </citation>
    <scope>NUCLEOTIDE SEQUENCE [LARGE SCALE GENOMIC DNA]</scope>
    <source>
        <strain evidence="1 2">JSM 076056</strain>
    </source>
</reference>
<evidence type="ECO:0000313" key="2">
    <source>
        <dbReference type="Proteomes" id="UP000030528"/>
    </source>
</evidence>
<name>A0A0A5GEN8_9BACI</name>
<keyword evidence="2" id="KW-1185">Reference proteome</keyword>
<dbReference type="EMBL" id="AVPE01000009">
    <property type="protein sequence ID" value="KGX91681.1"/>
    <property type="molecule type" value="Genomic_DNA"/>
</dbReference>